<evidence type="ECO:0000313" key="2">
    <source>
        <dbReference type="EMBL" id="KAB8224753.1"/>
    </source>
</evidence>
<dbReference type="PANTHER" id="PTHR33112:SF10">
    <property type="entry name" value="TOL"/>
    <property type="match status" value="1"/>
</dbReference>
<feature type="domain" description="Heterokaryon incompatibility" evidence="1">
    <location>
        <begin position="146"/>
        <end position="296"/>
    </location>
</feature>
<reference evidence="2 3" key="1">
    <citation type="submission" date="2019-04" db="EMBL/GenBank/DDBJ databases">
        <title>Fungal friends and foes A comparative genomics study of 23 Aspergillus species from section Flavi.</title>
        <authorList>
            <consortium name="DOE Joint Genome Institute"/>
            <person name="Kjaerbolling I."/>
            <person name="Vesth T.C."/>
            <person name="Frisvad J.C."/>
            <person name="Nybo J.L."/>
            <person name="Theobald S."/>
            <person name="Kildgaard S."/>
            <person name="Petersen T.I."/>
            <person name="Kuo A."/>
            <person name="Sato A."/>
            <person name="Lyhne E.K."/>
            <person name="Kogle M.E."/>
            <person name="Wiebenga A."/>
            <person name="Kun R.S."/>
            <person name="Lubbers R.J."/>
            <person name="Makela M.R."/>
            <person name="Barry K."/>
            <person name="Chovatia M."/>
            <person name="Clum A."/>
            <person name="Daum C."/>
            <person name="Haridas S."/>
            <person name="He G."/>
            <person name="LaButti K."/>
            <person name="Lipzen A."/>
            <person name="Mondo S."/>
            <person name="Pangilinan J."/>
            <person name="Riley R."/>
            <person name="Salamov A."/>
            <person name="Simmons B.A."/>
            <person name="Magnuson J.K."/>
            <person name="Henrissat B."/>
            <person name="Mortensen U.H."/>
            <person name="Larsen T.O."/>
            <person name="De vries R.P."/>
            <person name="Grigoriev I.V."/>
            <person name="Machida M."/>
            <person name="Baker S.E."/>
            <person name="Andersen M.R."/>
        </authorList>
    </citation>
    <scope>NUCLEOTIDE SEQUENCE [LARGE SCALE GENOMIC DNA]</scope>
    <source>
        <strain evidence="2 3">CBS 126849</strain>
    </source>
</reference>
<organism evidence="2 3">
    <name type="scientific">Aspergillus novoparasiticus</name>
    <dbReference type="NCBI Taxonomy" id="986946"/>
    <lineage>
        <taxon>Eukaryota</taxon>
        <taxon>Fungi</taxon>
        <taxon>Dikarya</taxon>
        <taxon>Ascomycota</taxon>
        <taxon>Pezizomycotina</taxon>
        <taxon>Eurotiomycetes</taxon>
        <taxon>Eurotiomycetidae</taxon>
        <taxon>Eurotiales</taxon>
        <taxon>Aspergillaceae</taxon>
        <taxon>Aspergillus</taxon>
        <taxon>Aspergillus subgen. Circumdati</taxon>
    </lineage>
</organism>
<keyword evidence="3" id="KW-1185">Reference proteome</keyword>
<sequence>MAGDTPTQESERMREQIIDTLIQVGEMDDANEAGALDAIEMKDYQHLIKRLEELQILQYCIPEERQCDFERIYCRLKKHYRRGQYLDWIRILLAYWLHHCLSSHLDQCSDYSLDMCLPKRVIDLSQYEHQNRTVKIVVDPGINAVYCALSYRWPRKHPIVLKRDNLEKLREGVSARRLDPSIQDACEIAHALGIRYLWVDALCIIQPTDEDDADWCDQAPRMASIYGRALFTIAFIDGARLSEAAKERPFLYYMDSSIPMREGSTAETRFQWLMDSGNDDFRPTGELDERGWTFQENFLSRRIVSVTRSGIYWDCLCDSASARRPVGVMGGVTPGKLRNIDNRRVRRLALAPKHGITDSAAYQLWRNVVEEYTRRRFTRGSDRIIALCGFVERIEAALHDKYDLGIWHKDALQCLVWSTQEPEVRRQADIDAPSWSWQQLRVPIDYQLPPGHLTPKIEYKAKVESVETKRLEYNIFTGRLTITGPVLHIQIKEAAHILYPPTKDEEIVNSALLDFANSLFAYHALRNKWSLHRVLLTAAFKKEPFQARTDGYIRDRKTGKIRALVEVKPYMRDTSLAQMQETAHMVAWILSTYEDTVEKHGWRIIVSQDRHEIFLTVAVFDEAYVEYIRKPLPPNTKPSYLVMEEYGPWSIWSADHMEELGEIY</sequence>
<proteinExistence type="predicted"/>
<gene>
    <name evidence="2" type="ORF">BDV33DRAFT_199425</name>
</gene>
<dbReference type="EMBL" id="ML733398">
    <property type="protein sequence ID" value="KAB8224753.1"/>
    <property type="molecule type" value="Genomic_DNA"/>
</dbReference>
<accession>A0A5N6F6S5</accession>
<protein>
    <submittedName>
        <fullName evidence="2">Heterokaryon incompatibility protein-domain-containing protein</fullName>
    </submittedName>
</protein>
<dbReference type="Proteomes" id="UP000326799">
    <property type="component" value="Unassembled WGS sequence"/>
</dbReference>
<dbReference type="InterPro" id="IPR010730">
    <property type="entry name" value="HET"/>
</dbReference>
<dbReference type="Pfam" id="PF06985">
    <property type="entry name" value="HET"/>
    <property type="match status" value="1"/>
</dbReference>
<name>A0A5N6F6S5_9EURO</name>
<evidence type="ECO:0000259" key="1">
    <source>
        <dbReference type="Pfam" id="PF06985"/>
    </source>
</evidence>
<evidence type="ECO:0000313" key="3">
    <source>
        <dbReference type="Proteomes" id="UP000326799"/>
    </source>
</evidence>
<dbReference type="AlphaFoldDB" id="A0A5N6F6S5"/>
<dbReference type="PANTHER" id="PTHR33112">
    <property type="entry name" value="DOMAIN PROTEIN, PUTATIVE-RELATED"/>
    <property type="match status" value="1"/>
</dbReference>